<protein>
    <submittedName>
        <fullName evidence="3">N-acetylneuraminic acid mutarotase</fullName>
    </submittedName>
</protein>
<evidence type="ECO:0000256" key="2">
    <source>
        <dbReference type="ARBA" id="ARBA00022737"/>
    </source>
</evidence>
<dbReference type="Pfam" id="PF24681">
    <property type="entry name" value="Kelch_KLHDC2_KLHL20_DRC7"/>
    <property type="match status" value="1"/>
</dbReference>
<accession>A0A1M6UI99</accession>
<dbReference type="EMBL" id="FRAA01000007">
    <property type="protein sequence ID" value="SHK68891.1"/>
    <property type="molecule type" value="Genomic_DNA"/>
</dbReference>
<proteinExistence type="predicted"/>
<dbReference type="InterPro" id="IPR011043">
    <property type="entry name" value="Gal_Oxase/kelch_b-propeller"/>
</dbReference>
<evidence type="ECO:0000256" key="1">
    <source>
        <dbReference type="ARBA" id="ARBA00022441"/>
    </source>
</evidence>
<evidence type="ECO:0000313" key="4">
    <source>
        <dbReference type="Proteomes" id="UP000184474"/>
    </source>
</evidence>
<evidence type="ECO:0000313" key="3">
    <source>
        <dbReference type="EMBL" id="SHK68891.1"/>
    </source>
</evidence>
<dbReference type="STRING" id="156994.SAMN04488028_107129"/>
<keyword evidence="4" id="KW-1185">Reference proteome</keyword>
<gene>
    <name evidence="3" type="ORF">SAMN04488028_107129</name>
</gene>
<organism evidence="3 4">
    <name type="scientific">Reichenbachiella agariperforans</name>
    <dbReference type="NCBI Taxonomy" id="156994"/>
    <lineage>
        <taxon>Bacteria</taxon>
        <taxon>Pseudomonadati</taxon>
        <taxon>Bacteroidota</taxon>
        <taxon>Cytophagia</taxon>
        <taxon>Cytophagales</taxon>
        <taxon>Reichenbachiellaceae</taxon>
        <taxon>Reichenbachiella</taxon>
    </lineage>
</organism>
<keyword evidence="1" id="KW-0880">Kelch repeat</keyword>
<name>A0A1M6UI99_REIAG</name>
<reference evidence="4" key="1">
    <citation type="submission" date="2016-11" db="EMBL/GenBank/DDBJ databases">
        <authorList>
            <person name="Varghese N."/>
            <person name="Submissions S."/>
        </authorList>
    </citation>
    <scope>NUCLEOTIDE SEQUENCE [LARGE SCALE GENOMIC DNA]</scope>
    <source>
        <strain evidence="4">DSM 26134</strain>
    </source>
</reference>
<dbReference type="AlphaFoldDB" id="A0A1M6UI99"/>
<dbReference type="InterPro" id="IPR015915">
    <property type="entry name" value="Kelch-typ_b-propeller"/>
</dbReference>
<dbReference type="Proteomes" id="UP000184474">
    <property type="component" value="Unassembled WGS sequence"/>
</dbReference>
<dbReference type="PANTHER" id="PTHR24412">
    <property type="entry name" value="KELCH PROTEIN"/>
    <property type="match status" value="1"/>
</dbReference>
<dbReference type="Gene3D" id="2.120.10.80">
    <property type="entry name" value="Kelch-type beta propeller"/>
    <property type="match status" value="2"/>
</dbReference>
<sequence>MNLGSLAGVDRGIKVLDLGDGIFEEVYFLYKWFSVLLKSLCGNIWMSFSCQFLNIDFMKRKGIIIQGIALVCLYLSASVAWSQEWQTIACEGHATKRHESGLTIHDGSLYLIGGRGVKPVEALDLKKSSWQHHDPTPLEMHHITPVSIGDRIYVVGGLTGGYPTEQPLTHVYSYDPNTDQWKTVLEIPVERRRGAGGVVVQGDDIYLVNGITNGHTSGTNAMMDVYHTKTNTWEVLPDVPHIRDHSAAVIIGEQLYALGGRNTSYHEADNFMAFFTAVVTEIDVYDMNAKEWMTLDVELPIPSAGPGVVVWEEQLIYLGGETGDLPARDEVYSFDTKSEVWKALPELNQGRHGTNAALWKGKLYIGAGSGNRGGGPELNSVEVLELE</sequence>
<dbReference type="SMART" id="SM00612">
    <property type="entry name" value="Kelch"/>
    <property type="match status" value="3"/>
</dbReference>
<dbReference type="InterPro" id="IPR006652">
    <property type="entry name" value="Kelch_1"/>
</dbReference>
<keyword evidence="2" id="KW-0677">Repeat</keyword>
<dbReference type="PANTHER" id="PTHR24412:SF489">
    <property type="entry name" value="RING FINGER DOMAIN AND KELCH REPEAT-CONTAINING PROTEIN DDB_G0271372"/>
    <property type="match status" value="1"/>
</dbReference>
<dbReference type="SUPFAM" id="SSF50965">
    <property type="entry name" value="Galactose oxidase, central domain"/>
    <property type="match status" value="1"/>
</dbReference>